<feature type="site" description="Transition state stabilizer" evidence="6">
    <location>
        <position position="182"/>
    </location>
</feature>
<dbReference type="PANTHER" id="PTHR22748">
    <property type="entry name" value="AP ENDONUCLEASE"/>
    <property type="match status" value="1"/>
</dbReference>
<dbReference type="AlphaFoldDB" id="A0ABD3P772"/>
<feature type="region of interest" description="Disordered" evidence="7">
    <location>
        <begin position="523"/>
        <end position="602"/>
    </location>
</feature>
<evidence type="ECO:0000313" key="10">
    <source>
        <dbReference type="Proteomes" id="UP001530400"/>
    </source>
</evidence>
<feature type="binding site" evidence="5">
    <location>
        <position position="180"/>
    </location>
    <ligand>
        <name>Mg(2+)</name>
        <dbReference type="ChEBI" id="CHEBI:18420"/>
        <label>1</label>
    </ligand>
</feature>
<evidence type="ECO:0000256" key="2">
    <source>
        <dbReference type="ARBA" id="ARBA00022723"/>
    </source>
</evidence>
<evidence type="ECO:0000313" key="9">
    <source>
        <dbReference type="EMBL" id="KAL3783497.1"/>
    </source>
</evidence>
<keyword evidence="5" id="KW-0464">Manganese</keyword>
<sequence length="602" mass="66387">MLIISWNVAGLKPALEKIAIDYAPASSSSKSSITPSSLPFSNYLTLHNSPTILCLQEHKIPLASLSSRCEPYKCSTVEGYESFWSCATNAKSRGFNGVVTYAKIGTVQSANVHPLKNEELDSQGRCVMTDHGSFVLFNVYVPNGGRTSEGLVNKMNFLNALRKAMDEQRREGKSVMLVGDMNAKIDKRDLYWRHRCLNVDVVREGLHVGDKKVVPRWKLDVEKNWDKILSVLQTIEAIPIQSTNPSTKQTFNRFRARVQLQDGRHVMLGSNEDSAEDALDCFNLSEQRYIDPETDESTIIRRKNVIDIDTLAELMSKIANVAWDEKTLRVIAESDEAGLNPDSPSFLWMKAIVEEDEMVDVFRHFYPQAEARFTCWHQFTNKRYTNEGGRIDFTFVDKCLLEHVATLEEQTLRCGKQSHDEPLGEEAALAAATANGLFVGGTYSGGGIATPSQTALDTQFGPDHTGMIYTPPTYSDHIAISLLMNESFGASLGQLALDEKDSSTKKAQPHKKQRSIASFLCAPAAKKSSSGSTTSSQDKKRPSTGSSESAAPSKKPTLNSYFGNANAVNKSSQGKATKTSAKSTSTKGKTVPKNSLLNHFKK</sequence>
<accession>A0ABD3P772</accession>
<dbReference type="GO" id="GO:0046872">
    <property type="term" value="F:metal ion binding"/>
    <property type="evidence" value="ECO:0007669"/>
    <property type="project" value="UniProtKB-KW"/>
</dbReference>
<keyword evidence="10" id="KW-1185">Reference proteome</keyword>
<evidence type="ECO:0000256" key="4">
    <source>
        <dbReference type="ARBA" id="ARBA00022842"/>
    </source>
</evidence>
<name>A0ABD3P772_9STRA</name>
<evidence type="ECO:0000256" key="6">
    <source>
        <dbReference type="PIRSR" id="PIRSR604808-3"/>
    </source>
</evidence>
<dbReference type="InterPro" id="IPR005135">
    <property type="entry name" value="Endo/exonuclease/phosphatase"/>
</dbReference>
<comment type="similarity">
    <text evidence="1">Belongs to the DNA repair enzymes AP/ExoA family.</text>
</comment>
<gene>
    <name evidence="9" type="ORF">ACHAWO_009715</name>
</gene>
<evidence type="ECO:0000256" key="3">
    <source>
        <dbReference type="ARBA" id="ARBA00022801"/>
    </source>
</evidence>
<dbReference type="PANTHER" id="PTHR22748:SF4">
    <property type="entry name" value="DNA-(APURINIC OR APYRIMIDINIC SITE) ENDONUCLEASE 2"/>
    <property type="match status" value="1"/>
</dbReference>
<evidence type="ECO:0000259" key="8">
    <source>
        <dbReference type="Pfam" id="PF03372"/>
    </source>
</evidence>
<keyword evidence="2 5" id="KW-0479">Metal-binding</keyword>
<dbReference type="GO" id="GO:0016787">
    <property type="term" value="F:hydrolase activity"/>
    <property type="evidence" value="ECO:0007669"/>
    <property type="project" value="UniProtKB-KW"/>
</dbReference>
<dbReference type="InterPro" id="IPR004808">
    <property type="entry name" value="AP_endonuc_1"/>
</dbReference>
<feature type="binding site" evidence="5">
    <location>
        <position position="7"/>
    </location>
    <ligand>
        <name>Mg(2+)</name>
        <dbReference type="ChEBI" id="CHEBI:18420"/>
        <label>1</label>
    </ligand>
</feature>
<feature type="compositionally biased region" description="Polar residues" evidence="7">
    <location>
        <begin position="592"/>
        <end position="602"/>
    </location>
</feature>
<dbReference type="Gene3D" id="3.60.10.10">
    <property type="entry name" value="Endonuclease/exonuclease/phosphatase"/>
    <property type="match status" value="1"/>
</dbReference>
<evidence type="ECO:0000256" key="1">
    <source>
        <dbReference type="ARBA" id="ARBA00007092"/>
    </source>
</evidence>
<feature type="compositionally biased region" description="Low complexity" evidence="7">
    <location>
        <begin position="570"/>
        <end position="589"/>
    </location>
</feature>
<feature type="site" description="Important for catalytic activity" evidence="6">
    <location>
        <position position="392"/>
    </location>
</feature>
<keyword evidence="3" id="KW-0378">Hydrolase</keyword>
<evidence type="ECO:0000256" key="5">
    <source>
        <dbReference type="PIRSR" id="PIRSR604808-2"/>
    </source>
</evidence>
<feature type="compositionally biased region" description="Polar residues" evidence="7">
    <location>
        <begin position="543"/>
        <end position="569"/>
    </location>
</feature>
<dbReference type="SUPFAM" id="SSF56219">
    <property type="entry name" value="DNase I-like"/>
    <property type="match status" value="1"/>
</dbReference>
<evidence type="ECO:0000256" key="7">
    <source>
        <dbReference type="SAM" id="MobiDB-lite"/>
    </source>
</evidence>
<dbReference type="Proteomes" id="UP001530400">
    <property type="component" value="Unassembled WGS sequence"/>
</dbReference>
<keyword evidence="4 5" id="KW-0460">Magnesium</keyword>
<comment type="caution">
    <text evidence="9">The sequence shown here is derived from an EMBL/GenBank/DDBJ whole genome shotgun (WGS) entry which is preliminary data.</text>
</comment>
<dbReference type="EMBL" id="JALLPJ020000762">
    <property type="protein sequence ID" value="KAL3783497.1"/>
    <property type="molecule type" value="Genomic_DNA"/>
</dbReference>
<dbReference type="InterPro" id="IPR036691">
    <property type="entry name" value="Endo/exonu/phosph_ase_sf"/>
</dbReference>
<organism evidence="9 10">
    <name type="scientific">Cyclotella atomus</name>
    <dbReference type="NCBI Taxonomy" id="382360"/>
    <lineage>
        <taxon>Eukaryota</taxon>
        <taxon>Sar</taxon>
        <taxon>Stramenopiles</taxon>
        <taxon>Ochrophyta</taxon>
        <taxon>Bacillariophyta</taxon>
        <taxon>Coscinodiscophyceae</taxon>
        <taxon>Thalassiosirophycidae</taxon>
        <taxon>Stephanodiscales</taxon>
        <taxon>Stephanodiscaceae</taxon>
        <taxon>Cyclotella</taxon>
    </lineage>
</organism>
<feature type="binding site" evidence="5">
    <location>
        <position position="182"/>
    </location>
    <ligand>
        <name>Mg(2+)</name>
        <dbReference type="ChEBI" id="CHEBI:18420"/>
        <label>1</label>
    </ligand>
</feature>
<comment type="cofactor">
    <cofactor evidence="5">
        <name>Mg(2+)</name>
        <dbReference type="ChEBI" id="CHEBI:18420"/>
    </cofactor>
    <cofactor evidence="5">
        <name>Mn(2+)</name>
        <dbReference type="ChEBI" id="CHEBI:29035"/>
    </cofactor>
    <text evidence="5">Probably binds two magnesium or manganese ions per subunit.</text>
</comment>
<protein>
    <recommendedName>
        <fullName evidence="8">Endonuclease/exonuclease/phosphatase domain-containing protein</fullName>
    </recommendedName>
</protein>
<reference evidence="9 10" key="1">
    <citation type="submission" date="2024-10" db="EMBL/GenBank/DDBJ databases">
        <title>Updated reference genomes for cyclostephanoid diatoms.</title>
        <authorList>
            <person name="Roberts W.R."/>
            <person name="Alverson A.J."/>
        </authorList>
    </citation>
    <scope>NUCLEOTIDE SEQUENCE [LARGE SCALE GENOMIC DNA]</scope>
    <source>
        <strain evidence="9 10">AJA010-31</strain>
    </source>
</reference>
<dbReference type="PROSITE" id="PS51435">
    <property type="entry name" value="AP_NUCLEASE_F1_4"/>
    <property type="match status" value="1"/>
</dbReference>
<dbReference type="Pfam" id="PF03372">
    <property type="entry name" value="Exo_endo_phos"/>
    <property type="match status" value="1"/>
</dbReference>
<proteinExistence type="inferred from homology"/>
<feature type="domain" description="Endonuclease/exonuclease/phosphatase" evidence="8">
    <location>
        <begin position="4"/>
        <end position="209"/>
    </location>
</feature>
<feature type="binding site" evidence="5">
    <location>
        <position position="57"/>
    </location>
    <ligand>
        <name>Mg(2+)</name>
        <dbReference type="ChEBI" id="CHEBI:18420"/>
        <label>1</label>
    </ligand>
</feature>